<proteinExistence type="predicted"/>
<sequence>MTSLLTGSAVLVTGGNRRGNDNYGFGYSCLETTGARMKRTFQSATTAFIEVSKDGHRFADFFDLQAHVSHSRGDDFVGKYPLGDALCFRQRQKMQPQSQSVEGWMKQMDELCRYAKDNIRINGVSESLHRTRQVKQRFLKRSAQSLTGSDLSVQIPKKVSEVTLQYKICRSSHKSWKISTKLGFLTDTAAQGSAQPTEQTVVDTVL</sequence>
<reference evidence="1" key="2">
    <citation type="submission" date="2021-03" db="EMBL/GenBank/DDBJ databases">
        <authorList>
            <person name="Alouane T."/>
            <person name="Langin T."/>
            <person name="Bonhomme L."/>
        </authorList>
    </citation>
    <scope>NUCLEOTIDE SEQUENCE</scope>
    <source>
        <strain evidence="1">MDC_Fg202</strain>
    </source>
</reference>
<protein>
    <submittedName>
        <fullName evidence="2">Uncharacterized protein</fullName>
    </submittedName>
</protein>
<gene>
    <name evidence="2" type="ORF">FUG_LOCUS89314</name>
    <name evidence="1" type="ORF">MDCFG202_LOCUS33868</name>
</gene>
<name>A0A4E9DTS0_GIBZA</name>
<dbReference type="AlphaFoldDB" id="A0A4E9DTS0"/>
<reference evidence="2" key="1">
    <citation type="submission" date="2019-04" db="EMBL/GenBank/DDBJ databases">
        <authorList>
            <person name="Melise S."/>
            <person name="Noan J."/>
            <person name="Okalmin O."/>
        </authorList>
    </citation>
    <scope>NUCLEOTIDE SEQUENCE</scope>
    <source>
        <strain evidence="2">FN9</strain>
    </source>
</reference>
<organism evidence="2">
    <name type="scientific">Gibberella zeae</name>
    <name type="common">Wheat head blight fungus</name>
    <name type="synonym">Fusarium graminearum</name>
    <dbReference type="NCBI Taxonomy" id="5518"/>
    <lineage>
        <taxon>Eukaryota</taxon>
        <taxon>Fungi</taxon>
        <taxon>Dikarya</taxon>
        <taxon>Ascomycota</taxon>
        <taxon>Pezizomycotina</taxon>
        <taxon>Sordariomycetes</taxon>
        <taxon>Hypocreomycetidae</taxon>
        <taxon>Hypocreales</taxon>
        <taxon>Nectriaceae</taxon>
        <taxon>Fusarium</taxon>
    </lineage>
</organism>
<evidence type="ECO:0000313" key="1">
    <source>
        <dbReference type="EMBL" id="CAG1965947.1"/>
    </source>
</evidence>
<dbReference type="Proteomes" id="UP000746612">
    <property type="component" value="Unassembled WGS sequence"/>
</dbReference>
<dbReference type="EMBL" id="CAJPIJ010000071">
    <property type="protein sequence ID" value="CAG1965947.1"/>
    <property type="molecule type" value="Genomic_DNA"/>
</dbReference>
<accession>A0A4E9DTS0</accession>
<dbReference type="EMBL" id="CAAKMV010000066">
    <property type="protein sequence ID" value="VIO53529.1"/>
    <property type="molecule type" value="Genomic_DNA"/>
</dbReference>
<evidence type="ECO:0000313" key="2">
    <source>
        <dbReference type="EMBL" id="VIO53529.1"/>
    </source>
</evidence>